<comment type="caution">
    <text evidence="4">The sequence shown here is derived from an EMBL/GenBank/DDBJ whole genome shotgun (WGS) entry which is preliminary data.</text>
</comment>
<feature type="DNA-binding region" description="H-T-H motif" evidence="2">
    <location>
        <begin position="40"/>
        <end position="59"/>
    </location>
</feature>
<proteinExistence type="predicted"/>
<name>A0ABX3BZI4_9MYCO</name>
<dbReference type="PANTHER" id="PTHR30055">
    <property type="entry name" value="HTH-TYPE TRANSCRIPTIONAL REGULATOR RUTR"/>
    <property type="match status" value="1"/>
</dbReference>
<evidence type="ECO:0000259" key="3">
    <source>
        <dbReference type="PROSITE" id="PS50977"/>
    </source>
</evidence>
<reference evidence="4 5" key="1">
    <citation type="submission" date="2016-10" db="EMBL/GenBank/DDBJ databases">
        <title>Evaluation of Human, Animal and Environmental Mycobacterium chelonae Isolates by Core Genome Phylogenomic Analysis, Targeted Gene Comparison, and Anti-microbial Susceptibility Patterns: A Tale of Mistaken Identities.</title>
        <authorList>
            <person name="Fogelson S.B."/>
            <person name="Camus A.C."/>
            <person name="Lorenz W."/>
            <person name="Vasireddy R."/>
            <person name="Vasireddy S."/>
            <person name="Smith T."/>
            <person name="Brown-Elliott B.A."/>
            <person name="Wallace R.J.Jr."/>
            <person name="Hasan N.A."/>
            <person name="Reischl U."/>
            <person name="Sanchez S."/>
        </authorList>
    </citation>
    <scope>NUCLEOTIDE SEQUENCE [LARGE SCALE GENOMIC DNA]</scope>
    <source>
        <strain evidence="4 5">8528</strain>
    </source>
</reference>
<protein>
    <recommendedName>
        <fullName evidence="3">HTH tetR-type domain-containing protein</fullName>
    </recommendedName>
</protein>
<dbReference type="PRINTS" id="PR00455">
    <property type="entry name" value="HTHTETR"/>
</dbReference>
<gene>
    <name evidence="4" type="ORF">BKG73_13275</name>
</gene>
<sequence length="206" mass="22425">MVDLLQSADGRIDETLDDISRRIVDAATTCFAENGLAATTLNRVADSAGVGVATVHRRFGTKANLARYVLLAEAQRVFGRLRRIDESAKTPEEWLVGGFVIFADESIRSKMLVTTLRNAREVSDFTGLLTTDSLMVAARGVFMAGLIRWQQAGFIPHADVEVVAEVIARLIISLISNPIGAIPVSDVDQMTTFARTYIVPMLSAKN</sequence>
<dbReference type="RefSeq" id="WP_070913205.1">
    <property type="nucleotide sequence ID" value="NZ_MLIC01000008.1"/>
</dbReference>
<dbReference type="InterPro" id="IPR023772">
    <property type="entry name" value="DNA-bd_HTH_TetR-type_CS"/>
</dbReference>
<accession>A0ABX3BZI4</accession>
<feature type="domain" description="HTH tetR-type" evidence="3">
    <location>
        <begin position="17"/>
        <end position="77"/>
    </location>
</feature>
<keyword evidence="5" id="KW-1185">Reference proteome</keyword>
<evidence type="ECO:0000313" key="4">
    <source>
        <dbReference type="EMBL" id="OHU09190.1"/>
    </source>
</evidence>
<dbReference type="Proteomes" id="UP000179621">
    <property type="component" value="Unassembled WGS sequence"/>
</dbReference>
<evidence type="ECO:0000256" key="2">
    <source>
        <dbReference type="PROSITE-ProRule" id="PRU00335"/>
    </source>
</evidence>
<evidence type="ECO:0000256" key="1">
    <source>
        <dbReference type="ARBA" id="ARBA00023125"/>
    </source>
</evidence>
<dbReference type="InterPro" id="IPR001647">
    <property type="entry name" value="HTH_TetR"/>
</dbReference>
<dbReference type="InterPro" id="IPR050109">
    <property type="entry name" value="HTH-type_TetR-like_transc_reg"/>
</dbReference>
<dbReference type="Gene3D" id="1.10.357.10">
    <property type="entry name" value="Tetracycline Repressor, domain 2"/>
    <property type="match status" value="1"/>
</dbReference>
<dbReference type="EMBL" id="MLIH01000025">
    <property type="protein sequence ID" value="OHU09190.1"/>
    <property type="molecule type" value="Genomic_DNA"/>
</dbReference>
<dbReference type="PROSITE" id="PS01081">
    <property type="entry name" value="HTH_TETR_1"/>
    <property type="match status" value="1"/>
</dbReference>
<dbReference type="InterPro" id="IPR009057">
    <property type="entry name" value="Homeodomain-like_sf"/>
</dbReference>
<dbReference type="Pfam" id="PF00440">
    <property type="entry name" value="TetR_N"/>
    <property type="match status" value="1"/>
</dbReference>
<evidence type="ECO:0000313" key="5">
    <source>
        <dbReference type="Proteomes" id="UP000179621"/>
    </source>
</evidence>
<keyword evidence="1 2" id="KW-0238">DNA-binding</keyword>
<dbReference type="SUPFAM" id="SSF46689">
    <property type="entry name" value="Homeodomain-like"/>
    <property type="match status" value="1"/>
</dbReference>
<organism evidence="4 5">
    <name type="scientific">Mycobacteroides saopaulense</name>
    <dbReference type="NCBI Taxonomy" id="1578165"/>
    <lineage>
        <taxon>Bacteria</taxon>
        <taxon>Bacillati</taxon>
        <taxon>Actinomycetota</taxon>
        <taxon>Actinomycetes</taxon>
        <taxon>Mycobacteriales</taxon>
        <taxon>Mycobacteriaceae</taxon>
        <taxon>Mycobacteroides</taxon>
    </lineage>
</organism>
<dbReference type="PROSITE" id="PS50977">
    <property type="entry name" value="HTH_TETR_2"/>
    <property type="match status" value="1"/>
</dbReference>